<reference evidence="1 2" key="1">
    <citation type="journal article" date="2021" name="Sci. Rep.">
        <title>The distribution of antibiotic resistance genes in chicken gut microbiota commensals.</title>
        <authorList>
            <person name="Juricova H."/>
            <person name="Matiasovicova J."/>
            <person name="Kubasova T."/>
            <person name="Cejkova D."/>
            <person name="Rychlik I."/>
        </authorList>
    </citation>
    <scope>NUCLEOTIDE SEQUENCE [LARGE SCALE GENOMIC DNA]</scope>
    <source>
        <strain evidence="1 2">An421</strain>
    </source>
</reference>
<dbReference type="Proteomes" id="UP000698924">
    <property type="component" value="Unassembled WGS sequence"/>
</dbReference>
<organism evidence="1 2">
    <name type="scientific">Caecibacteroides pullorum</name>
    <dbReference type="NCBI Taxonomy" id="2725562"/>
    <lineage>
        <taxon>Bacteria</taxon>
        <taxon>Pseudomonadati</taxon>
        <taxon>Bacteroidota</taxon>
        <taxon>Bacteroidia</taxon>
        <taxon>Bacteroidales</taxon>
        <taxon>Bacteroidaceae</taxon>
        <taxon>Caecibacteroides</taxon>
    </lineage>
</organism>
<proteinExistence type="predicted"/>
<evidence type="ECO:0000313" key="1">
    <source>
        <dbReference type="EMBL" id="MBM6856607.1"/>
    </source>
</evidence>
<dbReference type="AlphaFoldDB" id="A0AA41D9Q7"/>
<keyword evidence="2" id="KW-1185">Reference proteome</keyword>
<gene>
    <name evidence="1" type="ORF">H6D15_03170</name>
</gene>
<accession>A0AA41D9Q7</accession>
<dbReference type="RefSeq" id="WP_204971077.1">
    <property type="nucleotide sequence ID" value="NZ_JAAZTS010000002.1"/>
</dbReference>
<name>A0AA41D9Q7_9BACT</name>
<comment type="caution">
    <text evidence="1">The sequence shown here is derived from an EMBL/GenBank/DDBJ whole genome shotgun (WGS) entry which is preliminary data.</text>
</comment>
<sequence length="328" mass="37054">MNVLQRPREYEFCATMQDYIIDTDVTIRFSVQYGGRTILDEDYVPDGNNQVRIRRLGKFCAMALWGVWPDGEHTLQTTAAGTFTFLINEMQDAQSFVMYSRMQTNKAGDLPAVLSEVNRKVTHPSVTEYASGDRHAGGYILYGTDAEGAEKNKVVQVPGGDNAMLTVDVSYSRVCSLLEVDALQNYKVNFNGGTLEFLVDPTHYGQLWQFRFKNVYDMPEVLTATGGLTVSAADESDTALMWGVERKFGVKVTDEYTANSGVILLQSDYRLWRDMLHAQEVQVKAGENWLPIVITNMKYDRDFRRSNLKTVEFSFRLADGTQSNLMDV</sequence>
<protein>
    <submittedName>
        <fullName evidence="1">Uncharacterized protein</fullName>
    </submittedName>
</protein>
<evidence type="ECO:0000313" key="2">
    <source>
        <dbReference type="Proteomes" id="UP000698924"/>
    </source>
</evidence>
<dbReference type="EMBL" id="JACJMO010000002">
    <property type="protein sequence ID" value="MBM6856607.1"/>
    <property type="molecule type" value="Genomic_DNA"/>
</dbReference>